<sequence>MSTANLEVLVEEPSAEAALSALLPKIVPVTPWQLRVFPGKQGLLRRLPARLHGYSAWAPATGTRLVILLDRDRDDCLELKTEVSKMVVDAGLRVASATEPAGTVLPRIVVKELEAWFLGDVPALRSAFPRLPAGLAQRAKYRDPDGITDTSRVLESLLQQHNYHVSGLQKLALAHEVAPHMDVDNNSSRSFQVFRDGLRRLASEGTDVQAH</sequence>
<reference evidence="1 2" key="1">
    <citation type="submission" date="2020-08" db="EMBL/GenBank/DDBJ databases">
        <title>Sequencing the genomes of 1000 actinobacteria strains.</title>
        <authorList>
            <person name="Klenk H.-P."/>
        </authorList>
    </citation>
    <scope>NUCLEOTIDE SEQUENCE [LARGE SCALE GENOMIC DNA]</scope>
    <source>
        <strain evidence="1 2">DSM 45582</strain>
    </source>
</reference>
<dbReference type="RefSeq" id="WP_184478151.1">
    <property type="nucleotide sequence ID" value="NZ_JACHIV010000001.1"/>
</dbReference>
<dbReference type="AlphaFoldDB" id="A0A840NGP1"/>
<accession>A0A840NGP1</accession>
<name>A0A840NGP1_9PSEU</name>
<evidence type="ECO:0000313" key="2">
    <source>
        <dbReference type="Proteomes" id="UP000580474"/>
    </source>
</evidence>
<dbReference type="Proteomes" id="UP000580474">
    <property type="component" value="Unassembled WGS sequence"/>
</dbReference>
<dbReference type="Pfam" id="PF14103">
    <property type="entry name" value="DUF4276"/>
    <property type="match status" value="1"/>
</dbReference>
<organism evidence="1 2">
    <name type="scientific">Saccharopolyspora gloriosae</name>
    <dbReference type="NCBI Taxonomy" id="455344"/>
    <lineage>
        <taxon>Bacteria</taxon>
        <taxon>Bacillati</taxon>
        <taxon>Actinomycetota</taxon>
        <taxon>Actinomycetes</taxon>
        <taxon>Pseudonocardiales</taxon>
        <taxon>Pseudonocardiaceae</taxon>
        <taxon>Saccharopolyspora</taxon>
    </lineage>
</organism>
<evidence type="ECO:0008006" key="3">
    <source>
        <dbReference type="Google" id="ProtNLM"/>
    </source>
</evidence>
<protein>
    <recommendedName>
        <fullName evidence="3">DUF4276 family protein</fullName>
    </recommendedName>
</protein>
<evidence type="ECO:0000313" key="1">
    <source>
        <dbReference type="EMBL" id="MBB5068469.1"/>
    </source>
</evidence>
<comment type="caution">
    <text evidence="1">The sequence shown here is derived from an EMBL/GenBank/DDBJ whole genome shotgun (WGS) entry which is preliminary data.</text>
</comment>
<keyword evidence="2" id="KW-1185">Reference proteome</keyword>
<dbReference type="EMBL" id="JACHIV010000001">
    <property type="protein sequence ID" value="MBB5068469.1"/>
    <property type="molecule type" value="Genomic_DNA"/>
</dbReference>
<dbReference type="InterPro" id="IPR025455">
    <property type="entry name" value="DUF4276"/>
</dbReference>
<gene>
    <name evidence="1" type="ORF">BJ969_001557</name>
</gene>
<proteinExistence type="predicted"/>